<comment type="caution">
    <text evidence="11">The sequence shown here is derived from an EMBL/GenBank/DDBJ whole genome shotgun (WGS) entry which is preliminary data.</text>
</comment>
<feature type="transmembrane region" description="Helical" evidence="9">
    <location>
        <begin position="77"/>
        <end position="98"/>
    </location>
</feature>
<evidence type="ECO:0000256" key="4">
    <source>
        <dbReference type="ARBA" id="ARBA00022475"/>
    </source>
</evidence>
<feature type="transmembrane region" description="Helical" evidence="9">
    <location>
        <begin position="141"/>
        <end position="164"/>
    </location>
</feature>
<dbReference type="GO" id="GO:0005886">
    <property type="term" value="C:plasma membrane"/>
    <property type="evidence" value="ECO:0007669"/>
    <property type="project" value="UniProtKB-SubCell"/>
</dbReference>
<evidence type="ECO:0000256" key="3">
    <source>
        <dbReference type="ARBA" id="ARBA00022448"/>
    </source>
</evidence>
<dbReference type="PANTHER" id="PTHR32243">
    <property type="entry name" value="MALTOSE TRANSPORT SYSTEM PERMEASE-RELATED"/>
    <property type="match status" value="1"/>
</dbReference>
<evidence type="ECO:0000256" key="9">
    <source>
        <dbReference type="RuleBase" id="RU363032"/>
    </source>
</evidence>
<feature type="transmembrane region" description="Helical" evidence="9">
    <location>
        <begin position="247"/>
        <end position="269"/>
    </location>
</feature>
<proteinExistence type="inferred from homology"/>
<evidence type="ECO:0000313" key="12">
    <source>
        <dbReference type="Proteomes" id="UP000681162"/>
    </source>
</evidence>
<keyword evidence="7 9" id="KW-1133">Transmembrane helix</keyword>
<feature type="domain" description="ABC transmembrane type-1" evidence="10">
    <location>
        <begin position="73"/>
        <end position="265"/>
    </location>
</feature>
<organism evidence="11 12">
    <name type="scientific">Paenibacillus antibioticophila</name>
    <dbReference type="NCBI Taxonomy" id="1274374"/>
    <lineage>
        <taxon>Bacteria</taxon>
        <taxon>Bacillati</taxon>
        <taxon>Bacillota</taxon>
        <taxon>Bacilli</taxon>
        <taxon>Bacillales</taxon>
        <taxon>Paenibacillaceae</taxon>
        <taxon>Paenibacillus</taxon>
    </lineage>
</organism>
<evidence type="ECO:0000256" key="5">
    <source>
        <dbReference type="ARBA" id="ARBA00022597"/>
    </source>
</evidence>
<evidence type="ECO:0000256" key="1">
    <source>
        <dbReference type="ARBA" id="ARBA00004651"/>
    </source>
</evidence>
<evidence type="ECO:0000256" key="8">
    <source>
        <dbReference type="ARBA" id="ARBA00023136"/>
    </source>
</evidence>
<keyword evidence="3 9" id="KW-0813">Transport</keyword>
<dbReference type="Proteomes" id="UP000681162">
    <property type="component" value="Unassembled WGS sequence"/>
</dbReference>
<dbReference type="Pfam" id="PF00528">
    <property type="entry name" value="BPD_transp_1"/>
    <property type="match status" value="1"/>
</dbReference>
<dbReference type="PROSITE" id="PS50928">
    <property type="entry name" value="ABC_TM1"/>
    <property type="match status" value="1"/>
</dbReference>
<dbReference type="Gene3D" id="1.10.3720.10">
    <property type="entry name" value="MetI-like"/>
    <property type="match status" value="1"/>
</dbReference>
<dbReference type="InterPro" id="IPR050901">
    <property type="entry name" value="BP-dep_ABC_trans_perm"/>
</dbReference>
<feature type="transmembrane region" description="Helical" evidence="9">
    <location>
        <begin position="185"/>
        <end position="207"/>
    </location>
</feature>
<dbReference type="PANTHER" id="PTHR32243:SF50">
    <property type="entry name" value="MALTOSE_MALTODEXTRIN TRANSPORT SYSTEM PERMEASE PROTEIN MALG"/>
    <property type="match status" value="1"/>
</dbReference>
<keyword evidence="12" id="KW-1185">Reference proteome</keyword>
<gene>
    <name evidence="11" type="ORF">J41TS12_03520</name>
</gene>
<evidence type="ECO:0000256" key="7">
    <source>
        <dbReference type="ARBA" id="ARBA00022989"/>
    </source>
</evidence>
<keyword evidence="6 9" id="KW-0812">Transmembrane</keyword>
<feature type="transmembrane region" description="Helical" evidence="9">
    <location>
        <begin position="110"/>
        <end position="129"/>
    </location>
</feature>
<evidence type="ECO:0000259" key="10">
    <source>
        <dbReference type="PROSITE" id="PS50928"/>
    </source>
</evidence>
<dbReference type="CDD" id="cd06261">
    <property type="entry name" value="TM_PBP2"/>
    <property type="match status" value="1"/>
</dbReference>
<name>A0A919XNH6_9BACL</name>
<dbReference type="AlphaFoldDB" id="A0A919XNH6"/>
<dbReference type="RefSeq" id="WP_212937906.1">
    <property type="nucleotide sequence ID" value="NZ_BORR01000001.1"/>
</dbReference>
<dbReference type="InterPro" id="IPR000515">
    <property type="entry name" value="MetI-like"/>
</dbReference>
<dbReference type="GO" id="GO:0055085">
    <property type="term" value="P:transmembrane transport"/>
    <property type="evidence" value="ECO:0007669"/>
    <property type="project" value="InterPro"/>
</dbReference>
<comment type="similarity">
    <text evidence="2">Belongs to the binding-protein-dependent transport system permease family. MalFG subfamily.</text>
</comment>
<keyword evidence="5" id="KW-0762">Sugar transport</keyword>
<feature type="transmembrane region" description="Helical" evidence="9">
    <location>
        <begin position="12"/>
        <end position="33"/>
    </location>
</feature>
<dbReference type="InterPro" id="IPR035906">
    <property type="entry name" value="MetI-like_sf"/>
</dbReference>
<keyword evidence="8 9" id="KW-0472">Membrane</keyword>
<evidence type="ECO:0000256" key="2">
    <source>
        <dbReference type="ARBA" id="ARBA00009047"/>
    </source>
</evidence>
<dbReference type="EMBL" id="BORR01000001">
    <property type="protein sequence ID" value="GIO35491.1"/>
    <property type="molecule type" value="Genomic_DNA"/>
</dbReference>
<accession>A0A919XNH6</accession>
<evidence type="ECO:0000313" key="11">
    <source>
        <dbReference type="EMBL" id="GIO35491.1"/>
    </source>
</evidence>
<dbReference type="SUPFAM" id="SSF161098">
    <property type="entry name" value="MetI-like"/>
    <property type="match status" value="1"/>
</dbReference>
<sequence>MISKSAKIRASIGLYLVYILISLFFLLPFLWLVSLSFKTVPELFQSPPKLLPNQFNFDNYRYVLWKTDIFGYLKNSLIIVLVTVIGSLIFCLPAAYAFSRFNFKGKKMTMLAILFFQMISPLIVVIPLYKYLSRLGMLNNYGSLIFVYIAVVLPFAVWSIKGYIDTVPKELDEAAAIDGCNKFQTMCMAVLPLVVPGIVSVVILVVVKSWAQFIVPFILLNDSTLYPISVGLVNLQSTADSITTHYLAAAAVIGIFPTLLIFVILQRFIVSAMTAGAVKG</sequence>
<comment type="subcellular location">
    <subcellularLocation>
        <location evidence="1 9">Cell membrane</location>
        <topology evidence="1 9">Multi-pass membrane protein</topology>
    </subcellularLocation>
</comment>
<keyword evidence="4" id="KW-1003">Cell membrane</keyword>
<evidence type="ECO:0000256" key="6">
    <source>
        <dbReference type="ARBA" id="ARBA00022692"/>
    </source>
</evidence>
<reference evidence="11 12" key="1">
    <citation type="submission" date="2021-03" db="EMBL/GenBank/DDBJ databases">
        <title>Antimicrobial resistance genes in bacteria isolated from Japanese honey, and their potential for conferring macrolide and lincosamide resistance in the American foulbrood pathogen Paenibacillus larvae.</title>
        <authorList>
            <person name="Okamoto M."/>
            <person name="Kumagai M."/>
            <person name="Kanamori H."/>
            <person name="Takamatsu D."/>
        </authorList>
    </citation>
    <scope>NUCLEOTIDE SEQUENCE [LARGE SCALE GENOMIC DNA]</scope>
    <source>
        <strain evidence="11 12">J41TS12</strain>
    </source>
</reference>
<protein>
    <submittedName>
        <fullName evidence="11">Sugar ABC transporter permease</fullName>
    </submittedName>
</protein>